<proteinExistence type="inferred from homology"/>
<dbReference type="OrthoDB" id="4082176at2759"/>
<dbReference type="RefSeq" id="XP_019040920.1">
    <property type="nucleotide sequence ID" value="XM_019182875.1"/>
</dbReference>
<dbReference type="Proteomes" id="UP000094112">
    <property type="component" value="Unassembled WGS sequence"/>
</dbReference>
<organism evidence="4 5">
    <name type="scientific">Wickerhamomyces anomalus (strain ATCC 58044 / CBS 1984 / NCYC 433 / NRRL Y-366-8)</name>
    <name type="common">Yeast</name>
    <name type="synonym">Hansenula anomala</name>
    <dbReference type="NCBI Taxonomy" id="683960"/>
    <lineage>
        <taxon>Eukaryota</taxon>
        <taxon>Fungi</taxon>
        <taxon>Dikarya</taxon>
        <taxon>Ascomycota</taxon>
        <taxon>Saccharomycotina</taxon>
        <taxon>Saccharomycetes</taxon>
        <taxon>Phaffomycetales</taxon>
        <taxon>Wickerhamomycetaceae</taxon>
        <taxon>Wickerhamomyces</taxon>
    </lineage>
</organism>
<evidence type="ECO:0000256" key="2">
    <source>
        <dbReference type="ARBA" id="ARBA00009268"/>
    </source>
</evidence>
<evidence type="ECO:0000313" key="4">
    <source>
        <dbReference type="EMBL" id="ODQ61713.1"/>
    </source>
</evidence>
<dbReference type="AlphaFoldDB" id="A0A1E3P8H3"/>
<dbReference type="GO" id="GO:0006112">
    <property type="term" value="P:energy reserve metabolic process"/>
    <property type="evidence" value="ECO:0007669"/>
    <property type="project" value="InterPro"/>
</dbReference>
<evidence type="ECO:0000256" key="3">
    <source>
        <dbReference type="SAM" id="MobiDB-lite"/>
    </source>
</evidence>
<feature type="region of interest" description="Disordered" evidence="3">
    <location>
        <begin position="1"/>
        <end position="22"/>
    </location>
</feature>
<keyword evidence="5" id="KW-1185">Reference proteome</keyword>
<dbReference type="STRING" id="683960.A0A1E3P8H3"/>
<gene>
    <name evidence="4" type="ORF">WICANDRAFT_59796</name>
</gene>
<dbReference type="Gene3D" id="3.40.1000.40">
    <property type="entry name" value="Respiratory growth induced protein 1"/>
    <property type="match status" value="1"/>
</dbReference>
<dbReference type="InterPro" id="IPR022554">
    <property type="entry name" value="RGI1"/>
</dbReference>
<dbReference type="InterPro" id="IPR038235">
    <property type="entry name" value="RGI1_sf"/>
</dbReference>
<sequence>MAKKDKQQQKKSRQSNGKLQEFEDLESFEQFLKDEKEDHEYANAHAHINYIPPFVLAASHNDPDKVKDSQNRKNKKFVRHLHQHVEKHLLAEIKEKSGLQLNFNKPETIEDFDTITWKYVDESNHGLDENDEKFKVEVLIKCNSENAYVDVNYNTLPINDDLQVHI</sequence>
<evidence type="ECO:0000313" key="5">
    <source>
        <dbReference type="Proteomes" id="UP000094112"/>
    </source>
</evidence>
<comment type="similarity">
    <text evidence="2">Belongs to the RGI1 family.</text>
</comment>
<name>A0A1E3P8H3_WICAA</name>
<reference evidence="4 5" key="1">
    <citation type="journal article" date="2016" name="Proc. Natl. Acad. Sci. U.S.A.">
        <title>Comparative genomics of biotechnologically important yeasts.</title>
        <authorList>
            <person name="Riley R."/>
            <person name="Haridas S."/>
            <person name="Wolfe K.H."/>
            <person name="Lopes M.R."/>
            <person name="Hittinger C.T."/>
            <person name="Goeker M."/>
            <person name="Salamov A.A."/>
            <person name="Wisecaver J.H."/>
            <person name="Long T.M."/>
            <person name="Calvey C.H."/>
            <person name="Aerts A.L."/>
            <person name="Barry K.W."/>
            <person name="Choi C."/>
            <person name="Clum A."/>
            <person name="Coughlan A.Y."/>
            <person name="Deshpande S."/>
            <person name="Douglass A.P."/>
            <person name="Hanson S.J."/>
            <person name="Klenk H.-P."/>
            <person name="LaButti K.M."/>
            <person name="Lapidus A."/>
            <person name="Lindquist E.A."/>
            <person name="Lipzen A.M."/>
            <person name="Meier-Kolthoff J.P."/>
            <person name="Ohm R.A."/>
            <person name="Otillar R.P."/>
            <person name="Pangilinan J.L."/>
            <person name="Peng Y."/>
            <person name="Rokas A."/>
            <person name="Rosa C.A."/>
            <person name="Scheuner C."/>
            <person name="Sibirny A.A."/>
            <person name="Slot J.C."/>
            <person name="Stielow J.B."/>
            <person name="Sun H."/>
            <person name="Kurtzman C.P."/>
            <person name="Blackwell M."/>
            <person name="Grigoriev I.V."/>
            <person name="Jeffries T.W."/>
        </authorList>
    </citation>
    <scope>NUCLEOTIDE SEQUENCE [LARGE SCALE GENOMIC DNA]</scope>
    <source>
        <strain evidence="5">ATCC 58044 / CBS 1984 / NCYC 433 / NRRL Y-366-8</strain>
    </source>
</reference>
<dbReference type="Pfam" id="PF10843">
    <property type="entry name" value="RGI1"/>
    <property type="match status" value="1"/>
</dbReference>
<dbReference type="EMBL" id="KV454208">
    <property type="protein sequence ID" value="ODQ61713.1"/>
    <property type="molecule type" value="Genomic_DNA"/>
</dbReference>
<evidence type="ECO:0008006" key="6">
    <source>
        <dbReference type="Google" id="ProtNLM"/>
    </source>
</evidence>
<comment type="function">
    <text evidence="1">Involved in the control of energetic metabolism and significantly contribute to cell fitness, especially under respiratory growth conditions.</text>
</comment>
<accession>A0A1E3P8H3</accession>
<protein>
    <recommendedName>
        <fullName evidence="6">Respiratory growth induced protein 1</fullName>
    </recommendedName>
</protein>
<dbReference type="GeneID" id="30200121"/>
<evidence type="ECO:0000256" key="1">
    <source>
        <dbReference type="ARBA" id="ARBA00003033"/>
    </source>
</evidence>